<comment type="caution">
    <text evidence="8">The sequence shown here is derived from an EMBL/GenBank/DDBJ whole genome shotgun (WGS) entry which is preliminary data.</text>
</comment>
<keyword evidence="3" id="KW-0805">Transcription regulation</keyword>
<name>A0ABP9YJD2_9FUNG</name>
<comment type="similarity">
    <text evidence="2">Belongs to the SNF5 family.</text>
</comment>
<dbReference type="PANTHER" id="PTHR10019">
    <property type="entry name" value="SNF5"/>
    <property type="match status" value="1"/>
</dbReference>
<evidence type="ECO:0000256" key="4">
    <source>
        <dbReference type="ARBA" id="ARBA00023163"/>
    </source>
</evidence>
<dbReference type="Pfam" id="PF04855">
    <property type="entry name" value="SNF5"/>
    <property type="match status" value="1"/>
</dbReference>
<keyword evidence="4" id="KW-0804">Transcription</keyword>
<dbReference type="InterPro" id="IPR006939">
    <property type="entry name" value="SNF5"/>
</dbReference>
<feature type="region of interest" description="Disordered" evidence="6">
    <location>
        <begin position="378"/>
        <end position="397"/>
    </location>
</feature>
<evidence type="ECO:0000256" key="6">
    <source>
        <dbReference type="SAM" id="MobiDB-lite"/>
    </source>
</evidence>
<comment type="subcellular location">
    <subcellularLocation>
        <location evidence="1">Nucleus</location>
    </subcellularLocation>
</comment>
<keyword evidence="7" id="KW-1133">Transmembrane helix</keyword>
<dbReference type="Proteomes" id="UP001473302">
    <property type="component" value="Unassembled WGS sequence"/>
</dbReference>
<evidence type="ECO:0000256" key="5">
    <source>
        <dbReference type="ARBA" id="ARBA00023242"/>
    </source>
</evidence>
<evidence type="ECO:0000256" key="1">
    <source>
        <dbReference type="ARBA" id="ARBA00004123"/>
    </source>
</evidence>
<protein>
    <submittedName>
        <fullName evidence="8">Uncharacterized protein</fullName>
    </submittedName>
</protein>
<feature type="transmembrane region" description="Helical" evidence="7">
    <location>
        <begin position="332"/>
        <end position="351"/>
    </location>
</feature>
<sequence>MYHTISPHMQGVFSSYAARIKQSKDNALLLPVSYVSGKRQHLGDDSDQDFEELLEDTDNEEEEVGRNTRSAAAAAAAIVDAETKSLAVINEQNKNLPKNPHNKNHMIPNSNELLHMSEITEVLVPIRLDIDLDEVKLRDVFVWNMNEQYLTPEMFAELLCEDLFLDPTKFVKPISESIRTQVIDFEAIYEYELPSGGTHRVEINLDLQVGKVNLRDKFEWDLNNTNTNAPEVFSQQLSAELGLGGEYVGIIAHGIRDQLFRYRKQIVEEFEGVDKKEELLESGFRKITEASKWVPQLEVLSNDELEKLLIAQERNIRRLRRETRFKRSSRRITLIALVAIFGWLLTGYPQWKQQRATTTPNNRNSLKTKIATEIATLKQEAGQDNPEANGQQDTKDDKPIKDLSLAHYILVTPFAALYILGRVILDTLRYSLYFTIWSCERSIPHIDDWLFEKVTIWLPKKYSELEQWWVCKGKPSVVAYSHRFQHDTLPAIIKNTETFFETSYRIGCVVSSAMQDFIDAWKRFTQRHDWHQLTTDLGNVAYIVIWSPLVWVVTRSVRLANLVYSGLRSAAISVQGDVVWIYSILIPTVYDYMITTQLAQWTYIGILYAGKGLQSACLGLHEYVLVPTLGRFLTWLVKSIDQAILLLQDHTIQQKLHIIYKWMAPNLVWTILEFSGVLLEIVKWAHSVCIHLLYPAYTLFMKRVLPSLAIAYQKIVVHWGYELHLYPAWLKVYPYLNTPLLWAYTNLTVPLLSGIYTFVASTSNHVTRLLLVKLQIILNKAIEISIFYSQWSYRIIQSWLLKQAPVLSEMIQSSYQVFLNACDWDSLKQDAVSLCTALYDWIQVQSNLMYLSVERSLSSWVKEQGGTISKQKLA</sequence>
<organism evidence="8 9">
    <name type="scientific">Mucor flavus</name>
    <dbReference type="NCBI Taxonomy" id="439312"/>
    <lineage>
        <taxon>Eukaryota</taxon>
        <taxon>Fungi</taxon>
        <taxon>Fungi incertae sedis</taxon>
        <taxon>Mucoromycota</taxon>
        <taxon>Mucoromycotina</taxon>
        <taxon>Mucoromycetes</taxon>
        <taxon>Mucorales</taxon>
        <taxon>Mucorineae</taxon>
        <taxon>Mucoraceae</taxon>
        <taxon>Mucor</taxon>
    </lineage>
</organism>
<evidence type="ECO:0000256" key="2">
    <source>
        <dbReference type="ARBA" id="ARBA00010239"/>
    </source>
</evidence>
<dbReference type="EMBL" id="BAABUK010000002">
    <property type="protein sequence ID" value="GAA5806960.1"/>
    <property type="molecule type" value="Genomic_DNA"/>
</dbReference>
<gene>
    <name evidence="8" type="ORF">MFLAVUS_000309</name>
</gene>
<keyword evidence="7" id="KW-0472">Membrane</keyword>
<reference evidence="8 9" key="1">
    <citation type="submission" date="2024-04" db="EMBL/GenBank/DDBJ databases">
        <title>genome sequences of Mucor flavus KT1a and Helicostylum pulchrum KT1b strains isolated from the surface of a dry-aged beef.</title>
        <authorList>
            <person name="Toyotome T."/>
            <person name="Hosono M."/>
            <person name="Torimaru M."/>
            <person name="Fukuda K."/>
            <person name="Mikami N."/>
        </authorList>
    </citation>
    <scope>NUCLEOTIDE SEQUENCE [LARGE SCALE GENOMIC DNA]</scope>
    <source>
        <strain evidence="8 9">KT1a</strain>
    </source>
</reference>
<keyword evidence="9" id="KW-1185">Reference proteome</keyword>
<feature type="transmembrane region" description="Helical" evidence="7">
    <location>
        <begin position="405"/>
        <end position="425"/>
    </location>
</feature>
<evidence type="ECO:0000256" key="7">
    <source>
        <dbReference type="SAM" id="Phobius"/>
    </source>
</evidence>
<keyword evidence="7" id="KW-0812">Transmembrane</keyword>
<proteinExistence type="inferred from homology"/>
<keyword evidence="5" id="KW-0539">Nucleus</keyword>
<accession>A0ABP9YJD2</accession>
<evidence type="ECO:0000256" key="3">
    <source>
        <dbReference type="ARBA" id="ARBA00023015"/>
    </source>
</evidence>
<evidence type="ECO:0000313" key="9">
    <source>
        <dbReference type="Proteomes" id="UP001473302"/>
    </source>
</evidence>
<evidence type="ECO:0000313" key="8">
    <source>
        <dbReference type="EMBL" id="GAA5806960.1"/>
    </source>
</evidence>